<dbReference type="EMBL" id="CP059735">
    <property type="protein sequence ID" value="WDD97050.1"/>
    <property type="molecule type" value="Genomic_DNA"/>
</dbReference>
<dbReference type="CDD" id="cd15457">
    <property type="entry name" value="NADAR"/>
    <property type="match status" value="1"/>
</dbReference>
<feature type="domain" description="NADAR" evidence="3">
    <location>
        <begin position="21"/>
        <end position="178"/>
    </location>
</feature>
<dbReference type="InterPro" id="IPR037238">
    <property type="entry name" value="YbiA-like_sf"/>
</dbReference>
<evidence type="ECO:0000256" key="2">
    <source>
        <dbReference type="ARBA" id="ARBA00000751"/>
    </source>
</evidence>
<evidence type="ECO:0000259" key="3">
    <source>
        <dbReference type="Pfam" id="PF08719"/>
    </source>
</evidence>
<dbReference type="SUPFAM" id="SSF143990">
    <property type="entry name" value="YbiA-like"/>
    <property type="match status" value="1"/>
</dbReference>
<dbReference type="KEGG" id="tact:SG35_017000"/>
<evidence type="ECO:0000313" key="4">
    <source>
        <dbReference type="EMBL" id="WDD97050.1"/>
    </source>
</evidence>
<proteinExistence type="predicted"/>
<dbReference type="Proteomes" id="UP000032568">
    <property type="component" value="Chromosome"/>
</dbReference>
<dbReference type="NCBIfam" id="TIGR02464">
    <property type="entry name" value="ribofla_fusion"/>
    <property type="match status" value="1"/>
</dbReference>
<dbReference type="InterPro" id="IPR012816">
    <property type="entry name" value="NADAR"/>
</dbReference>
<reference evidence="4 5" key="2">
    <citation type="journal article" date="2022" name="Mar. Drugs">
        <title>Bioassay-Guided Fractionation Leads to the Detection of Cholic Acid Generated by the Rare Thalassomonas sp.</title>
        <authorList>
            <person name="Pheiffer F."/>
            <person name="Schneider Y.K."/>
            <person name="Hansen E.H."/>
            <person name="Andersen J.H."/>
            <person name="Isaksson J."/>
            <person name="Busche T."/>
            <person name="R C."/>
            <person name="Kalinowski J."/>
            <person name="Zyl L.V."/>
            <person name="Trindade M."/>
        </authorList>
    </citation>
    <scope>NUCLEOTIDE SEQUENCE [LARGE SCALE GENOMIC DNA]</scope>
    <source>
        <strain evidence="4 5">A5K-106</strain>
    </source>
</reference>
<comment type="catalytic activity">
    <reaction evidence="1">
        <text>5-amino-6-(5-phospho-D-ribosylamino)uracil + H2O = 5,6-diaminouracil + D-ribose 5-phosphate</text>
        <dbReference type="Rhea" id="RHEA:55020"/>
        <dbReference type="ChEBI" id="CHEBI:15377"/>
        <dbReference type="ChEBI" id="CHEBI:46252"/>
        <dbReference type="ChEBI" id="CHEBI:58453"/>
        <dbReference type="ChEBI" id="CHEBI:78346"/>
    </reaction>
</comment>
<dbReference type="AlphaFoldDB" id="A0AAE9YK00"/>
<organism evidence="4 5">
    <name type="scientific">Thalassomonas actiniarum</name>
    <dbReference type="NCBI Taxonomy" id="485447"/>
    <lineage>
        <taxon>Bacteria</taxon>
        <taxon>Pseudomonadati</taxon>
        <taxon>Pseudomonadota</taxon>
        <taxon>Gammaproteobacteria</taxon>
        <taxon>Alteromonadales</taxon>
        <taxon>Colwelliaceae</taxon>
        <taxon>Thalassomonas</taxon>
    </lineage>
</organism>
<keyword evidence="5" id="KW-1185">Reference proteome</keyword>
<gene>
    <name evidence="4" type="ORF">SG35_017000</name>
</gene>
<accession>A0AAE9YK00</accession>
<evidence type="ECO:0000313" key="5">
    <source>
        <dbReference type="Proteomes" id="UP000032568"/>
    </source>
</evidence>
<name>A0AAE9YK00_9GAMM</name>
<sequence length="183" mass="20642">MVSLEALHAALNRGEKVRYLYFWGHQKPKAGIGKSCFSQWYQAPFDVDGRRYPTAEHYMMARKALLFKDQSAFEKISAARTPGEAKKSGRNVMGFDDKVWQQERFAIVVEANLAKFSQRPELKAFLLNTGERVLVEASPVDNIWGVGLAADDAAIEDPAHWQGLNLLGFALMAVRERLNKELV</sequence>
<protein>
    <submittedName>
        <fullName evidence="4">NADAR family protein</fullName>
    </submittedName>
</protein>
<evidence type="ECO:0000256" key="1">
    <source>
        <dbReference type="ARBA" id="ARBA00000022"/>
    </source>
</evidence>
<dbReference type="RefSeq" id="WP_044831674.1">
    <property type="nucleotide sequence ID" value="NZ_CP059735.1"/>
</dbReference>
<dbReference type="Pfam" id="PF08719">
    <property type="entry name" value="NADAR"/>
    <property type="match status" value="1"/>
</dbReference>
<dbReference type="Gene3D" id="1.10.357.40">
    <property type="entry name" value="YbiA-like"/>
    <property type="match status" value="1"/>
</dbReference>
<reference evidence="4 5" key="1">
    <citation type="journal article" date="2015" name="Genome Announc.">
        <title>Draft Genome Sequences of Marine Isolates of Thalassomonas viridans and Thalassomonas actiniarum.</title>
        <authorList>
            <person name="Olonade I."/>
            <person name="van Zyl L.J."/>
            <person name="Trindade M."/>
        </authorList>
    </citation>
    <scope>NUCLEOTIDE SEQUENCE [LARGE SCALE GENOMIC DNA]</scope>
    <source>
        <strain evidence="4 5">A5K-106</strain>
    </source>
</reference>
<comment type="catalytic activity">
    <reaction evidence="2">
        <text>2,5-diamino-6-hydroxy-4-(5-phosphoribosylamino)-pyrimidine + H2O = 2,5,6-triamino-4-hydroxypyrimidine + D-ribose 5-phosphate</text>
        <dbReference type="Rhea" id="RHEA:23436"/>
        <dbReference type="ChEBI" id="CHEBI:15377"/>
        <dbReference type="ChEBI" id="CHEBI:58614"/>
        <dbReference type="ChEBI" id="CHEBI:78346"/>
        <dbReference type="ChEBI" id="CHEBI:137796"/>
    </reaction>
</comment>